<protein>
    <submittedName>
        <fullName evidence="1">Uncharacterized protein</fullName>
    </submittedName>
</protein>
<keyword evidence="2" id="KW-1185">Reference proteome</keyword>
<dbReference type="EMBL" id="VICG01000009">
    <property type="protein sequence ID" value="KAA8568689.1"/>
    <property type="molecule type" value="Genomic_DNA"/>
</dbReference>
<evidence type="ECO:0000313" key="2">
    <source>
        <dbReference type="Proteomes" id="UP000322873"/>
    </source>
</evidence>
<evidence type="ECO:0000313" key="1">
    <source>
        <dbReference type="EMBL" id="KAA8568689.1"/>
    </source>
</evidence>
<sequence>MHAWYDERATGYSMDQFNDFTMTFTCIFIVTRSTTGEALLESTNSHFPQLRQRNAIAIDLSNVNVNVKEEEISDSDMI</sequence>
<organism evidence="1 2">
    <name type="scientific">Monilinia fructicola</name>
    <name type="common">Brown rot fungus</name>
    <name type="synonym">Ciboria fructicola</name>
    <dbReference type="NCBI Taxonomy" id="38448"/>
    <lineage>
        <taxon>Eukaryota</taxon>
        <taxon>Fungi</taxon>
        <taxon>Dikarya</taxon>
        <taxon>Ascomycota</taxon>
        <taxon>Pezizomycotina</taxon>
        <taxon>Leotiomycetes</taxon>
        <taxon>Helotiales</taxon>
        <taxon>Sclerotiniaceae</taxon>
        <taxon>Monilinia</taxon>
    </lineage>
</organism>
<dbReference type="AlphaFoldDB" id="A0A5M9JL34"/>
<reference evidence="1 2" key="1">
    <citation type="submission" date="2019-06" db="EMBL/GenBank/DDBJ databases">
        <title>Genome Sequence of the Brown Rot Fungal Pathogen Monilinia fructicola.</title>
        <authorList>
            <person name="De Miccolis Angelini R.M."/>
            <person name="Landi L."/>
            <person name="Abate D."/>
            <person name="Pollastro S."/>
            <person name="Romanazzi G."/>
            <person name="Faretra F."/>
        </authorList>
    </citation>
    <scope>NUCLEOTIDE SEQUENCE [LARGE SCALE GENOMIC DNA]</scope>
    <source>
        <strain evidence="1 2">Mfrc123</strain>
    </source>
</reference>
<gene>
    <name evidence="1" type="ORF">EYC84_007690</name>
</gene>
<comment type="caution">
    <text evidence="1">The sequence shown here is derived from an EMBL/GenBank/DDBJ whole genome shotgun (WGS) entry which is preliminary data.</text>
</comment>
<accession>A0A5M9JL34</accession>
<dbReference type="Proteomes" id="UP000322873">
    <property type="component" value="Unassembled WGS sequence"/>
</dbReference>
<name>A0A5M9JL34_MONFR</name>
<proteinExistence type="predicted"/>